<evidence type="ECO:0000313" key="1">
    <source>
        <dbReference type="EMBL" id="CRZ34341.1"/>
    </source>
</evidence>
<dbReference type="EMBL" id="CVTD020000015">
    <property type="protein sequence ID" value="CRZ34341.1"/>
    <property type="molecule type" value="Genomic_DNA"/>
</dbReference>
<organism evidence="1 2">
    <name type="scientific">Herbinix hemicellulosilytica</name>
    <dbReference type="NCBI Taxonomy" id="1564487"/>
    <lineage>
        <taxon>Bacteria</taxon>
        <taxon>Bacillati</taxon>
        <taxon>Bacillota</taxon>
        <taxon>Clostridia</taxon>
        <taxon>Lachnospirales</taxon>
        <taxon>Lachnospiraceae</taxon>
        <taxon>Herbinix</taxon>
    </lineage>
</organism>
<proteinExistence type="predicted"/>
<dbReference type="Gene3D" id="3.40.1690.10">
    <property type="entry name" value="secretion proteins EscU"/>
    <property type="match status" value="1"/>
</dbReference>
<keyword evidence="2" id="KW-1185">Reference proteome</keyword>
<dbReference type="AlphaFoldDB" id="A0A0H5SHQ0"/>
<sequence>MDHFNKNTNIIHDKNDKPDMNKTAVALSYNPEEIAPKIVATGKGYLAEKIINRAKESDVPIHKDETLADTLSRLELGSYIPPELYEVVAQVLLFVDRMDQLKSKMI</sequence>
<name>A0A0H5SHQ0_HERHM</name>
<evidence type="ECO:0008006" key="3">
    <source>
        <dbReference type="Google" id="ProtNLM"/>
    </source>
</evidence>
<dbReference type="GO" id="GO:0009306">
    <property type="term" value="P:protein secretion"/>
    <property type="evidence" value="ECO:0007669"/>
    <property type="project" value="InterPro"/>
</dbReference>
<accession>A0A0H5SHQ0</accession>
<evidence type="ECO:0000313" key="2">
    <source>
        <dbReference type="Proteomes" id="UP000236497"/>
    </source>
</evidence>
<dbReference type="GO" id="GO:0005886">
    <property type="term" value="C:plasma membrane"/>
    <property type="evidence" value="ECO:0007669"/>
    <property type="project" value="TreeGrafter"/>
</dbReference>
<dbReference type="Pfam" id="PF01312">
    <property type="entry name" value="Bac_export_2"/>
    <property type="match status" value="1"/>
</dbReference>
<dbReference type="SUPFAM" id="SSF160544">
    <property type="entry name" value="EscU C-terminal domain-like"/>
    <property type="match status" value="1"/>
</dbReference>
<gene>
    <name evidence="1" type="ORF">HHT355_1139</name>
</gene>
<dbReference type="OrthoDB" id="9810419at2"/>
<reference evidence="1 2" key="1">
    <citation type="submission" date="2015-06" db="EMBL/GenBank/DDBJ databases">
        <authorList>
            <person name="Wibberg Daniel"/>
        </authorList>
    </citation>
    <scope>NUCLEOTIDE SEQUENCE [LARGE SCALE GENOMIC DNA]</scope>
    <source>
        <strain evidence="1 2">T3/55T</strain>
    </source>
</reference>
<dbReference type="RefSeq" id="WP_103202461.1">
    <property type="nucleotide sequence ID" value="NZ_CVTD020000015.1"/>
</dbReference>
<dbReference type="PANTHER" id="PTHR30531">
    <property type="entry name" value="FLAGELLAR BIOSYNTHETIC PROTEIN FLHB"/>
    <property type="match status" value="1"/>
</dbReference>
<dbReference type="Proteomes" id="UP000236497">
    <property type="component" value="Unassembled WGS sequence"/>
</dbReference>
<protein>
    <recommendedName>
        <fullName evidence="3">Flagellar biosynthesis protein</fullName>
    </recommendedName>
</protein>
<dbReference type="PANTHER" id="PTHR30531:SF12">
    <property type="entry name" value="FLAGELLAR BIOSYNTHETIC PROTEIN FLHB"/>
    <property type="match status" value="1"/>
</dbReference>
<dbReference type="InterPro" id="IPR029025">
    <property type="entry name" value="T3SS_substrate_exporter_C"/>
</dbReference>
<dbReference type="InterPro" id="IPR006135">
    <property type="entry name" value="T3SS_substrate_exporter"/>
</dbReference>